<dbReference type="AlphaFoldDB" id="A0A2S6ATY2"/>
<dbReference type="OrthoDB" id="9783727at2"/>
<proteinExistence type="predicted"/>
<reference evidence="3 4" key="1">
    <citation type="submission" date="2018-02" db="EMBL/GenBank/DDBJ databases">
        <title>8 Nocardia nova and 1 Nocardia cyriacigeorgica strain used for evolution to TMP-SMX.</title>
        <authorList>
            <person name="Mehta H."/>
            <person name="Weng J."/>
            <person name="Shamoo Y."/>
        </authorList>
    </citation>
    <scope>NUCLEOTIDE SEQUENCE [LARGE SCALE GENOMIC DNA]</scope>
    <source>
        <strain evidence="3 4">MDA3139</strain>
    </source>
</reference>
<sequence length="168" mass="18438">MLRRVHPRTARSGPTGHDQVVENLGGVLTLSPRPGDGTPEISWGDTFFYYAPDGVVPRAQPFATIVTKDYPDDGSSRLDRPNTFRLNIFAGKEAFIERTGHTPHDHAANPADPSIADTLFPHPVYGAQAWLAVVNPGPRTATAVADLLRSAHHLARSRYQRRESHADN</sequence>
<evidence type="ECO:0000313" key="4">
    <source>
        <dbReference type="Proteomes" id="UP000239874"/>
    </source>
</evidence>
<evidence type="ECO:0000256" key="1">
    <source>
        <dbReference type="SAM" id="MobiDB-lite"/>
    </source>
</evidence>
<gene>
    <name evidence="3" type="ORF">C5E45_10010</name>
</gene>
<dbReference type="InterPro" id="IPR045676">
    <property type="entry name" value="DUF6194"/>
</dbReference>
<accession>A0A2S6ATY2</accession>
<dbReference type="Proteomes" id="UP000239874">
    <property type="component" value="Unassembled WGS sequence"/>
</dbReference>
<dbReference type="Pfam" id="PF19694">
    <property type="entry name" value="DUF6194"/>
    <property type="match status" value="1"/>
</dbReference>
<evidence type="ECO:0000259" key="2">
    <source>
        <dbReference type="Pfam" id="PF19694"/>
    </source>
</evidence>
<name>A0A2S6ATY2_9NOCA</name>
<evidence type="ECO:0000313" key="3">
    <source>
        <dbReference type="EMBL" id="PPJ38649.1"/>
    </source>
</evidence>
<comment type="caution">
    <text evidence="3">The sequence shown here is derived from an EMBL/GenBank/DDBJ whole genome shotgun (WGS) entry which is preliminary data.</text>
</comment>
<feature type="region of interest" description="Disordered" evidence="1">
    <location>
        <begin position="1"/>
        <end position="20"/>
    </location>
</feature>
<protein>
    <recommendedName>
        <fullName evidence="2">DUF6194 domain-containing protein</fullName>
    </recommendedName>
</protein>
<feature type="domain" description="DUF6194" evidence="2">
    <location>
        <begin position="20"/>
        <end position="163"/>
    </location>
</feature>
<dbReference type="EMBL" id="PSZC01000005">
    <property type="protein sequence ID" value="PPJ38649.1"/>
    <property type="molecule type" value="Genomic_DNA"/>
</dbReference>
<dbReference type="RefSeq" id="WP_104377970.1">
    <property type="nucleotide sequence ID" value="NZ_PSZC01000005.1"/>
</dbReference>
<organism evidence="3 4">
    <name type="scientific">Nocardia nova</name>
    <dbReference type="NCBI Taxonomy" id="37330"/>
    <lineage>
        <taxon>Bacteria</taxon>
        <taxon>Bacillati</taxon>
        <taxon>Actinomycetota</taxon>
        <taxon>Actinomycetes</taxon>
        <taxon>Mycobacteriales</taxon>
        <taxon>Nocardiaceae</taxon>
        <taxon>Nocardia</taxon>
    </lineage>
</organism>